<sequence>MTTTEQPRMPVARTCPFAQPEQYTRMSEEQGPVRAAIPNGKQAWVVTRHEDARSVLNDRRFSSDRLKPGFPFLVEGGNPFRRNPKPSMISMDAPDHGPTRKAVVGEFTVKRITSLRPRIQEITDSLIDDMLAAGGEADLVEMLSLPLPSLVICELLGVPYADHEFFQGNTKMLVKQSTGEYERLAASDRLRDYLGDLVTAKEAAPGDDLLGRQIVKARAEGTFDHDALVSMAFLLLLAGHETTANMISLGTLALLENPDQRAKIEADPGRTLDAIEEMLRYFTVVDTVTSRVATEDVEVGGAAISAGDGVIVLGYTANWDPAVFEAPERLDLERGARHHVAFGFGPHQCLGQNLARAELQIVFDTLLRRIPTLKLATSVEELPFKTDSAVYGVHRLPVTW</sequence>
<dbReference type="FunFam" id="1.10.630.10:FF:000018">
    <property type="entry name" value="Cytochrome P450 monooxygenase"/>
    <property type="match status" value="1"/>
</dbReference>
<protein>
    <submittedName>
        <fullName evidence="10">Cytochrome P450</fullName>
    </submittedName>
</protein>
<dbReference type="PROSITE" id="PS00086">
    <property type="entry name" value="CYTOCHROME_P450"/>
    <property type="match status" value="1"/>
</dbReference>
<evidence type="ECO:0000256" key="4">
    <source>
        <dbReference type="ARBA" id="ARBA00022723"/>
    </source>
</evidence>
<evidence type="ECO:0000256" key="7">
    <source>
        <dbReference type="ARBA" id="ARBA00023033"/>
    </source>
</evidence>
<comment type="similarity">
    <text evidence="2 9">Belongs to the cytochrome P450 family.</text>
</comment>
<dbReference type="PANTHER" id="PTHR46696">
    <property type="entry name" value="P450, PUTATIVE (EUROFUNG)-RELATED"/>
    <property type="match status" value="1"/>
</dbReference>
<evidence type="ECO:0000256" key="3">
    <source>
        <dbReference type="ARBA" id="ARBA00022617"/>
    </source>
</evidence>
<dbReference type="AlphaFoldDB" id="A0A419HL01"/>
<keyword evidence="6 9" id="KW-0408">Iron</keyword>
<keyword evidence="3 9" id="KW-0349">Heme</keyword>
<gene>
    <name evidence="10" type="ORF">D5S19_30485</name>
</gene>
<evidence type="ECO:0000256" key="2">
    <source>
        <dbReference type="ARBA" id="ARBA00010617"/>
    </source>
</evidence>
<dbReference type="EMBL" id="QZFV01000147">
    <property type="protein sequence ID" value="RJQ76446.1"/>
    <property type="molecule type" value="Genomic_DNA"/>
</dbReference>
<dbReference type="Gene3D" id="1.10.630.10">
    <property type="entry name" value="Cytochrome P450"/>
    <property type="match status" value="1"/>
</dbReference>
<dbReference type="PRINTS" id="PR00385">
    <property type="entry name" value="P450"/>
</dbReference>
<proteinExistence type="inferred from homology"/>
<comment type="caution">
    <text evidence="10">The sequence shown here is derived from an EMBL/GenBank/DDBJ whole genome shotgun (WGS) entry which is preliminary data.</text>
</comment>
<organism evidence="10 11">
    <name type="scientific">Amycolatopsis panacis</name>
    <dbReference type="NCBI Taxonomy" id="2340917"/>
    <lineage>
        <taxon>Bacteria</taxon>
        <taxon>Bacillati</taxon>
        <taxon>Actinomycetota</taxon>
        <taxon>Actinomycetes</taxon>
        <taxon>Pseudonocardiales</taxon>
        <taxon>Pseudonocardiaceae</taxon>
        <taxon>Amycolatopsis</taxon>
    </lineage>
</organism>
<accession>A0A419HL01</accession>
<evidence type="ECO:0000256" key="9">
    <source>
        <dbReference type="RuleBase" id="RU000461"/>
    </source>
</evidence>
<name>A0A419HL01_9PSEU</name>
<dbReference type="InterPro" id="IPR001128">
    <property type="entry name" value="Cyt_P450"/>
</dbReference>
<keyword evidence="11" id="KW-1185">Reference proteome</keyword>
<keyword evidence="7 9" id="KW-0503">Monooxygenase</keyword>
<dbReference type="RefSeq" id="WP_120026801.1">
    <property type="nucleotide sequence ID" value="NZ_QZFV01000147.1"/>
</dbReference>
<dbReference type="PRINTS" id="PR00359">
    <property type="entry name" value="BP450"/>
</dbReference>
<dbReference type="InterPro" id="IPR002397">
    <property type="entry name" value="Cyt_P450_B"/>
</dbReference>
<evidence type="ECO:0000256" key="6">
    <source>
        <dbReference type="ARBA" id="ARBA00023004"/>
    </source>
</evidence>
<dbReference type="InterPro" id="IPR036396">
    <property type="entry name" value="Cyt_P450_sf"/>
</dbReference>
<dbReference type="GO" id="GO:0004497">
    <property type="term" value="F:monooxygenase activity"/>
    <property type="evidence" value="ECO:0007669"/>
    <property type="project" value="UniProtKB-KW"/>
</dbReference>
<dbReference type="Pfam" id="PF00067">
    <property type="entry name" value="p450"/>
    <property type="match status" value="1"/>
</dbReference>
<evidence type="ECO:0000313" key="10">
    <source>
        <dbReference type="EMBL" id="RJQ76446.1"/>
    </source>
</evidence>
<comment type="function">
    <text evidence="8">Involved in the coupling of aromatic side chains of the heptapeptide of vancomycin.</text>
</comment>
<reference evidence="10 11" key="1">
    <citation type="submission" date="2018-09" db="EMBL/GenBank/DDBJ databases">
        <title>YIM PH 21725 draft genome.</title>
        <authorList>
            <person name="Miao C."/>
        </authorList>
    </citation>
    <scope>NUCLEOTIDE SEQUENCE [LARGE SCALE GENOMIC DNA]</scope>
    <source>
        <strain evidence="11">YIM PH21725</strain>
    </source>
</reference>
<comment type="pathway">
    <text evidence="1">Antibiotic biosynthesis; vancomycin biosynthesis.</text>
</comment>
<keyword evidence="4 9" id="KW-0479">Metal-binding</keyword>
<evidence type="ECO:0000313" key="11">
    <source>
        <dbReference type="Proteomes" id="UP000285112"/>
    </source>
</evidence>
<dbReference type="Proteomes" id="UP000285112">
    <property type="component" value="Unassembled WGS sequence"/>
</dbReference>
<dbReference type="OrthoDB" id="3664945at2"/>
<evidence type="ECO:0000256" key="1">
    <source>
        <dbReference type="ARBA" id="ARBA00004660"/>
    </source>
</evidence>
<dbReference type="PANTHER" id="PTHR46696:SF1">
    <property type="entry name" value="CYTOCHROME P450 YJIB-RELATED"/>
    <property type="match status" value="1"/>
</dbReference>
<dbReference type="GO" id="GO:0020037">
    <property type="term" value="F:heme binding"/>
    <property type="evidence" value="ECO:0007669"/>
    <property type="project" value="InterPro"/>
</dbReference>
<evidence type="ECO:0000256" key="8">
    <source>
        <dbReference type="ARBA" id="ARBA00055433"/>
    </source>
</evidence>
<dbReference type="GO" id="GO:0016705">
    <property type="term" value="F:oxidoreductase activity, acting on paired donors, with incorporation or reduction of molecular oxygen"/>
    <property type="evidence" value="ECO:0007669"/>
    <property type="project" value="InterPro"/>
</dbReference>
<dbReference type="SUPFAM" id="SSF48264">
    <property type="entry name" value="Cytochrome P450"/>
    <property type="match status" value="1"/>
</dbReference>
<dbReference type="GO" id="GO:0005506">
    <property type="term" value="F:iron ion binding"/>
    <property type="evidence" value="ECO:0007669"/>
    <property type="project" value="InterPro"/>
</dbReference>
<keyword evidence="5 9" id="KW-0560">Oxidoreductase</keyword>
<dbReference type="InterPro" id="IPR017972">
    <property type="entry name" value="Cyt_P450_CS"/>
</dbReference>
<evidence type="ECO:0000256" key="5">
    <source>
        <dbReference type="ARBA" id="ARBA00023002"/>
    </source>
</evidence>
<dbReference type="CDD" id="cd11030">
    <property type="entry name" value="CYP105-like"/>
    <property type="match status" value="1"/>
</dbReference>